<dbReference type="Gene3D" id="3.40.1350.10">
    <property type="match status" value="1"/>
</dbReference>
<dbReference type="NCBIfam" id="NF009150">
    <property type="entry name" value="PRK12497.1-3"/>
    <property type="match status" value="1"/>
</dbReference>
<accession>A0A3G2R525</accession>
<keyword evidence="4" id="KW-1185">Reference proteome</keyword>
<evidence type="ECO:0000313" key="4">
    <source>
        <dbReference type="Proteomes" id="UP000280960"/>
    </source>
</evidence>
<evidence type="ECO:0000313" key="3">
    <source>
        <dbReference type="EMBL" id="AYO30445.1"/>
    </source>
</evidence>
<protein>
    <recommendedName>
        <fullName evidence="2">UPF0102 protein D2962_07230</fullName>
    </recommendedName>
</protein>
<dbReference type="GO" id="GO:0003676">
    <property type="term" value="F:nucleic acid binding"/>
    <property type="evidence" value="ECO:0007669"/>
    <property type="project" value="InterPro"/>
</dbReference>
<dbReference type="Proteomes" id="UP000280960">
    <property type="component" value="Chromosome"/>
</dbReference>
<dbReference type="RefSeq" id="WP_122014598.1">
    <property type="nucleotide sequence ID" value="NZ_CP033169.1"/>
</dbReference>
<dbReference type="EMBL" id="CP033169">
    <property type="protein sequence ID" value="AYO30445.1"/>
    <property type="molecule type" value="Genomic_DNA"/>
</dbReference>
<dbReference type="PANTHER" id="PTHR34039:SF1">
    <property type="entry name" value="UPF0102 PROTEIN YRAN"/>
    <property type="match status" value="1"/>
</dbReference>
<dbReference type="InterPro" id="IPR011335">
    <property type="entry name" value="Restrct_endonuc-II-like"/>
</dbReference>
<evidence type="ECO:0000256" key="1">
    <source>
        <dbReference type="ARBA" id="ARBA00006738"/>
    </source>
</evidence>
<name>A0A3G2R525_9FIRM</name>
<dbReference type="NCBIfam" id="TIGR00252">
    <property type="entry name" value="YraN family protein"/>
    <property type="match status" value="1"/>
</dbReference>
<organism evidence="3 4">
    <name type="scientific">Biomaibacter acetigenes</name>
    <dbReference type="NCBI Taxonomy" id="2316383"/>
    <lineage>
        <taxon>Bacteria</taxon>
        <taxon>Bacillati</taxon>
        <taxon>Bacillota</taxon>
        <taxon>Clostridia</taxon>
        <taxon>Thermosediminibacterales</taxon>
        <taxon>Tepidanaerobacteraceae</taxon>
        <taxon>Biomaibacter</taxon>
    </lineage>
</organism>
<dbReference type="KEGG" id="bacg:D2962_07230"/>
<dbReference type="InterPro" id="IPR003509">
    <property type="entry name" value="UPF0102_YraN-like"/>
</dbReference>
<dbReference type="AlphaFoldDB" id="A0A3G2R525"/>
<reference evidence="3 4" key="1">
    <citation type="submission" date="2018-10" db="EMBL/GenBank/DDBJ databases">
        <authorList>
            <person name="Zhang X."/>
        </authorList>
    </citation>
    <scope>NUCLEOTIDE SEQUENCE [LARGE SCALE GENOMIC DNA]</scope>
    <source>
        <strain evidence="3 4">SK-G1</strain>
    </source>
</reference>
<dbReference type="InterPro" id="IPR011856">
    <property type="entry name" value="tRNA_endonuc-like_dom_sf"/>
</dbReference>
<dbReference type="PANTHER" id="PTHR34039">
    <property type="entry name" value="UPF0102 PROTEIN YRAN"/>
    <property type="match status" value="1"/>
</dbReference>
<dbReference type="HAMAP" id="MF_00048">
    <property type="entry name" value="UPF0102"/>
    <property type="match status" value="1"/>
</dbReference>
<dbReference type="SUPFAM" id="SSF52980">
    <property type="entry name" value="Restriction endonuclease-like"/>
    <property type="match status" value="1"/>
</dbReference>
<comment type="similarity">
    <text evidence="1 2">Belongs to the UPF0102 family.</text>
</comment>
<dbReference type="CDD" id="cd20736">
    <property type="entry name" value="PoNe_Nuclease"/>
    <property type="match status" value="1"/>
</dbReference>
<dbReference type="Pfam" id="PF02021">
    <property type="entry name" value="UPF0102"/>
    <property type="match status" value="1"/>
</dbReference>
<gene>
    <name evidence="3" type="ORF">D2962_07230</name>
</gene>
<dbReference type="NCBIfam" id="NF009154">
    <property type="entry name" value="PRK12497.3-3"/>
    <property type="match status" value="1"/>
</dbReference>
<sequence length="117" mass="13618">MDNKKIGALGERRAVEFLKRNNYNILAVNYRCRQGEIDIIARQGNTLIFIEVKTRSSLKFGMGMEAVNYVKQQKIKKVAMNFLSEKRTVFTDLRFDVIDIMIKDRDTAEITHIKNAF</sequence>
<evidence type="ECO:0000256" key="2">
    <source>
        <dbReference type="HAMAP-Rule" id="MF_00048"/>
    </source>
</evidence>
<proteinExistence type="inferred from homology"/>